<proteinExistence type="predicted"/>
<feature type="compositionally biased region" description="Low complexity" evidence="1">
    <location>
        <begin position="23"/>
        <end position="86"/>
    </location>
</feature>
<gene>
    <name evidence="3" type="ORF">HYDPIDRAFT_187817</name>
</gene>
<evidence type="ECO:0000256" key="2">
    <source>
        <dbReference type="SAM" id="SignalP"/>
    </source>
</evidence>
<feature type="region of interest" description="Disordered" evidence="1">
    <location>
        <begin position="23"/>
        <end position="98"/>
    </location>
</feature>
<reference evidence="3 4" key="1">
    <citation type="submission" date="2014-04" db="EMBL/GenBank/DDBJ databases">
        <title>Evolutionary Origins and Diversification of the Mycorrhizal Mutualists.</title>
        <authorList>
            <consortium name="DOE Joint Genome Institute"/>
            <consortium name="Mycorrhizal Genomics Consortium"/>
            <person name="Kohler A."/>
            <person name="Kuo A."/>
            <person name="Nagy L.G."/>
            <person name="Floudas D."/>
            <person name="Copeland A."/>
            <person name="Barry K.W."/>
            <person name="Cichocki N."/>
            <person name="Veneault-Fourrey C."/>
            <person name="LaButti K."/>
            <person name="Lindquist E.A."/>
            <person name="Lipzen A."/>
            <person name="Lundell T."/>
            <person name="Morin E."/>
            <person name="Murat C."/>
            <person name="Riley R."/>
            <person name="Ohm R."/>
            <person name="Sun H."/>
            <person name="Tunlid A."/>
            <person name="Henrissat B."/>
            <person name="Grigoriev I.V."/>
            <person name="Hibbett D.S."/>
            <person name="Martin F."/>
        </authorList>
    </citation>
    <scope>NUCLEOTIDE SEQUENCE [LARGE SCALE GENOMIC DNA]</scope>
    <source>
        <strain evidence="3 4">MD-312</strain>
    </source>
</reference>
<keyword evidence="4" id="KW-1185">Reference proteome</keyword>
<feature type="signal peptide" evidence="2">
    <location>
        <begin position="1"/>
        <end position="17"/>
    </location>
</feature>
<feature type="chain" id="PRO_5002215600" evidence="2">
    <location>
        <begin position="18"/>
        <end position="126"/>
    </location>
</feature>
<sequence length="126" mass="12069">MRILAVFVVSLAALAHALVPRQVSSAPAAASQPQSAPAPSFAPGAPASSIQPAPSASASQPASQSTAPSASAAPAAASPPAGGAPADLTTTANGAVDSAPYTVPINPATFFWTSVSVAPGVSTIHM</sequence>
<dbReference type="HOGENOM" id="CLU_1981867_0_0_1"/>
<organism evidence="3 4">
    <name type="scientific">Hydnomerulius pinastri MD-312</name>
    <dbReference type="NCBI Taxonomy" id="994086"/>
    <lineage>
        <taxon>Eukaryota</taxon>
        <taxon>Fungi</taxon>
        <taxon>Dikarya</taxon>
        <taxon>Basidiomycota</taxon>
        <taxon>Agaricomycotina</taxon>
        <taxon>Agaricomycetes</taxon>
        <taxon>Agaricomycetidae</taxon>
        <taxon>Boletales</taxon>
        <taxon>Boletales incertae sedis</taxon>
        <taxon>Leucogyrophana</taxon>
    </lineage>
</organism>
<evidence type="ECO:0000313" key="4">
    <source>
        <dbReference type="Proteomes" id="UP000053820"/>
    </source>
</evidence>
<accession>A0A0C9W0W5</accession>
<evidence type="ECO:0000313" key="3">
    <source>
        <dbReference type="EMBL" id="KIJ64450.1"/>
    </source>
</evidence>
<dbReference type="OrthoDB" id="2636797at2759"/>
<keyword evidence="2" id="KW-0732">Signal</keyword>
<name>A0A0C9W0W5_9AGAM</name>
<dbReference type="EMBL" id="KN839846">
    <property type="protein sequence ID" value="KIJ64450.1"/>
    <property type="molecule type" value="Genomic_DNA"/>
</dbReference>
<evidence type="ECO:0000256" key="1">
    <source>
        <dbReference type="SAM" id="MobiDB-lite"/>
    </source>
</evidence>
<dbReference type="AlphaFoldDB" id="A0A0C9W0W5"/>
<dbReference type="Proteomes" id="UP000053820">
    <property type="component" value="Unassembled WGS sequence"/>
</dbReference>
<protein>
    <submittedName>
        <fullName evidence="3">Uncharacterized protein</fullName>
    </submittedName>
</protein>